<dbReference type="InterPro" id="IPR009061">
    <property type="entry name" value="DNA-bd_dom_put_sf"/>
</dbReference>
<evidence type="ECO:0000313" key="3">
    <source>
        <dbReference type="Proteomes" id="UP000236654"/>
    </source>
</evidence>
<keyword evidence="3" id="KW-1185">Reference proteome</keyword>
<protein>
    <submittedName>
        <fullName evidence="2">DNA-binding protein</fullName>
    </submittedName>
</protein>
<dbReference type="EMBL" id="PJNI01000009">
    <property type="protein sequence ID" value="PKR80637.1"/>
    <property type="molecule type" value="Genomic_DNA"/>
</dbReference>
<comment type="caution">
    <text evidence="2">The sequence shown here is derived from an EMBL/GenBank/DDBJ whole genome shotgun (WGS) entry which is preliminary data.</text>
</comment>
<sequence>MNNVVLTPIDTESLINQIAQRTAELIESRRSPQPHQPIDETDLLTPKETAKLLRISIPTLWRWQKKGKVKCYGIAGSRYYKRSELLESLTELK</sequence>
<dbReference type="SUPFAM" id="SSF46955">
    <property type="entry name" value="Putative DNA-binding domain"/>
    <property type="match status" value="1"/>
</dbReference>
<reference evidence="2 3" key="1">
    <citation type="submission" date="2017-12" db="EMBL/GenBank/DDBJ databases">
        <title>The draft genome sequence of Brumimicrobium saltpan LHR20.</title>
        <authorList>
            <person name="Do Z.-J."/>
            <person name="Luo H.-R."/>
        </authorList>
    </citation>
    <scope>NUCLEOTIDE SEQUENCE [LARGE SCALE GENOMIC DNA]</scope>
    <source>
        <strain evidence="2 3">LHR20</strain>
    </source>
</reference>
<feature type="domain" description="Helix-turn-helix" evidence="1">
    <location>
        <begin position="43"/>
        <end position="91"/>
    </location>
</feature>
<dbReference type="OrthoDB" id="1097811at2"/>
<proteinExistence type="predicted"/>
<evidence type="ECO:0000259" key="1">
    <source>
        <dbReference type="Pfam" id="PF12728"/>
    </source>
</evidence>
<gene>
    <name evidence="2" type="ORF">CW751_09720</name>
</gene>
<evidence type="ECO:0000313" key="2">
    <source>
        <dbReference type="EMBL" id="PKR80637.1"/>
    </source>
</evidence>
<keyword evidence="2" id="KW-0238">DNA-binding</keyword>
<dbReference type="AlphaFoldDB" id="A0A2I0R235"/>
<name>A0A2I0R235_9FLAO</name>
<dbReference type="Pfam" id="PF12728">
    <property type="entry name" value="HTH_17"/>
    <property type="match status" value="1"/>
</dbReference>
<dbReference type="Proteomes" id="UP000236654">
    <property type="component" value="Unassembled WGS sequence"/>
</dbReference>
<dbReference type="GO" id="GO:0003677">
    <property type="term" value="F:DNA binding"/>
    <property type="evidence" value="ECO:0007669"/>
    <property type="project" value="UniProtKB-KW"/>
</dbReference>
<accession>A0A2I0R235</accession>
<organism evidence="2 3">
    <name type="scientific">Brumimicrobium salinarum</name>
    <dbReference type="NCBI Taxonomy" id="2058658"/>
    <lineage>
        <taxon>Bacteria</taxon>
        <taxon>Pseudomonadati</taxon>
        <taxon>Bacteroidota</taxon>
        <taxon>Flavobacteriia</taxon>
        <taxon>Flavobacteriales</taxon>
        <taxon>Crocinitomicaceae</taxon>
        <taxon>Brumimicrobium</taxon>
    </lineage>
</organism>
<dbReference type="RefSeq" id="WP_101334807.1">
    <property type="nucleotide sequence ID" value="NZ_PJNI01000009.1"/>
</dbReference>
<dbReference type="InterPro" id="IPR041657">
    <property type="entry name" value="HTH_17"/>
</dbReference>